<reference evidence="3" key="1">
    <citation type="submission" date="2016-10" db="EMBL/GenBank/DDBJ databases">
        <authorList>
            <person name="Benchimol M."/>
            <person name="Almeida L.G."/>
            <person name="Vasconcelos A.T."/>
            <person name="Perreira-Neves A."/>
            <person name="Rosa I.A."/>
            <person name="Tasca T."/>
            <person name="Bogo M.R."/>
            <person name="de Souza W."/>
        </authorList>
    </citation>
    <scope>NUCLEOTIDE SEQUENCE [LARGE SCALE GENOMIC DNA]</scope>
    <source>
        <strain evidence="3">K</strain>
    </source>
</reference>
<protein>
    <submittedName>
        <fullName evidence="3">Uncharacterized protein</fullName>
    </submittedName>
</protein>
<dbReference type="RefSeq" id="XP_068364072.1">
    <property type="nucleotide sequence ID" value="XM_068500904.1"/>
</dbReference>
<dbReference type="Gene3D" id="3.20.20.80">
    <property type="entry name" value="Glycosidases"/>
    <property type="match status" value="1"/>
</dbReference>
<dbReference type="Proteomes" id="UP000179807">
    <property type="component" value="Unassembled WGS sequence"/>
</dbReference>
<dbReference type="GeneID" id="94835608"/>
<evidence type="ECO:0000313" key="4">
    <source>
        <dbReference type="Proteomes" id="UP000179807"/>
    </source>
</evidence>
<dbReference type="PANTHER" id="PTHR22762">
    <property type="entry name" value="ALPHA-GLUCOSIDASE"/>
    <property type="match status" value="1"/>
</dbReference>
<dbReference type="SUPFAM" id="SSF51011">
    <property type="entry name" value="Glycosyl hydrolase domain"/>
    <property type="match status" value="1"/>
</dbReference>
<dbReference type="VEuPathDB" id="TrichDB:TRFO_19632"/>
<dbReference type="OrthoDB" id="1334205at2759"/>
<dbReference type="InterPro" id="IPR033403">
    <property type="entry name" value="DUF5110"/>
</dbReference>
<comment type="caution">
    <text evidence="3">The sequence shown here is derived from an EMBL/GenBank/DDBJ whole genome shotgun (WGS) entry which is preliminary data.</text>
</comment>
<keyword evidence="4" id="KW-1185">Reference proteome</keyword>
<dbReference type="PANTHER" id="PTHR22762:SF89">
    <property type="entry name" value="ALPHA-XYLOSIDASE"/>
    <property type="match status" value="1"/>
</dbReference>
<dbReference type="InterPro" id="IPR017853">
    <property type="entry name" value="GH"/>
</dbReference>
<feature type="domain" description="Glycosyl hydrolase family 31 C-terminal" evidence="2">
    <location>
        <begin position="456"/>
        <end position="556"/>
    </location>
</feature>
<proteinExistence type="predicted"/>
<accession>A0A1J4KJ23</accession>
<gene>
    <name evidence="3" type="ORF">TRFO_19632</name>
</gene>
<evidence type="ECO:0000259" key="2">
    <source>
        <dbReference type="Pfam" id="PF21365"/>
    </source>
</evidence>
<sequence>MFADASANPLSVIKWGNYRISILTSRCIRIEYNSKLIFEDRPSRTFSRRNHPMPQFTKEMSLENLQIFTNHLKITFTDPRAPPNETNTTIMSHLSYSHTENEYGANAQFYDFEWKYFLPSTAKNSIIDIKGYSVIDDHHTPILNKDGIYVLRTKCETDTYFFGYGNSYKDGLSDYFLISGVPELLPEYAFRMSFTSKSIENALKVCSSFETRKIFFGSVFFGENWHSPTRLFHWNSEIYDNIASLKKYNLKIGVLIDFLKGVSSREDQYKDVAAFLKLEQRQTAEYGLKKSSYISAFVKFILTPLEKDGADFFCVNEEVFPLSRSFFNRKTNNRSLMFTKYNDLACHRFPCPLSSKKIKTWEDLVTLPNYISNLVNRGIIYELFEINEIKHDDELCVRVFQFASLLPLVRMSTSVNFPWNLNSSIACFLLAAISLHNELSPFYYSISYKCFNELKSIIHPMYYYFSDDQSSFYCPCQFMIGENVIAAPFITKIDEETHFAWNAVWMPTLFETNDNLNGKPVVWFDFETGREYSGGWHGIHGTLSSTPLFVRSGSVIPTRKDGQIFLHVFPRGSQTFTLYEDDGESKMYKKGKFMKLKIETKWESDYQMMLTFERIGDYSFFTQNQDILNNMIIRLRNFNKRAKVTGDTNVTISHSRIEFEDITFNVKIEKFPAIIRIRCHKEEKLCVDKTQMTSADLTAVLKAANVATWVKQSDMDCLPKGTFFPRLTASSHVLHERVRLLLLEELEDCGFIHFSKEMGKDVFVVWNNSDSDLFTYMYKRFEPLKKEEITESSGPVPLALFFSPEKEITIRHRHLVDLPTAQTLLELRICDTLMFSIDFDSMK</sequence>
<dbReference type="GO" id="GO:0090599">
    <property type="term" value="F:alpha-glucosidase activity"/>
    <property type="evidence" value="ECO:0007669"/>
    <property type="project" value="TreeGrafter"/>
</dbReference>
<dbReference type="EMBL" id="MLAK01000598">
    <property type="protein sequence ID" value="OHT10936.1"/>
    <property type="molecule type" value="Genomic_DNA"/>
</dbReference>
<feature type="domain" description="DUF5110" evidence="1">
    <location>
        <begin position="564"/>
        <end position="623"/>
    </location>
</feature>
<name>A0A1J4KJ23_9EUKA</name>
<dbReference type="AlphaFoldDB" id="A0A1J4KJ23"/>
<dbReference type="InterPro" id="IPR013780">
    <property type="entry name" value="Glyco_hydro_b"/>
</dbReference>
<evidence type="ECO:0000313" key="3">
    <source>
        <dbReference type="EMBL" id="OHT10936.1"/>
    </source>
</evidence>
<dbReference type="Pfam" id="PF21365">
    <property type="entry name" value="Glyco_hydro_31_3rd"/>
    <property type="match status" value="1"/>
</dbReference>
<organism evidence="3 4">
    <name type="scientific">Tritrichomonas foetus</name>
    <dbReference type="NCBI Taxonomy" id="1144522"/>
    <lineage>
        <taxon>Eukaryota</taxon>
        <taxon>Metamonada</taxon>
        <taxon>Parabasalia</taxon>
        <taxon>Tritrichomonadida</taxon>
        <taxon>Tritrichomonadidae</taxon>
        <taxon>Tritrichomonas</taxon>
    </lineage>
</organism>
<dbReference type="Gene3D" id="2.60.40.1180">
    <property type="entry name" value="Golgi alpha-mannosidase II"/>
    <property type="match status" value="1"/>
</dbReference>
<dbReference type="SUPFAM" id="SSF51445">
    <property type="entry name" value="(Trans)glycosidases"/>
    <property type="match status" value="1"/>
</dbReference>
<dbReference type="InterPro" id="IPR048395">
    <property type="entry name" value="Glyco_hydro_31_C"/>
</dbReference>
<evidence type="ECO:0000259" key="1">
    <source>
        <dbReference type="Pfam" id="PF17137"/>
    </source>
</evidence>
<dbReference type="GO" id="GO:0006491">
    <property type="term" value="P:N-glycan processing"/>
    <property type="evidence" value="ECO:0007669"/>
    <property type="project" value="TreeGrafter"/>
</dbReference>
<dbReference type="Pfam" id="PF17137">
    <property type="entry name" value="DUF5110"/>
    <property type="match status" value="1"/>
</dbReference>